<keyword evidence="1" id="KW-0732">Signal</keyword>
<dbReference type="AlphaFoldDB" id="A0A381XUQ7"/>
<evidence type="ECO:0000259" key="2">
    <source>
        <dbReference type="Pfam" id="PF00496"/>
    </source>
</evidence>
<sequence length="591" mass="69852">GYGFEKLSKSLGYESYIWSEAVDGTYFGDPDAKKGGTLNYTHSLFPRTMRVIGQNSSQVLNSRTIMALCYESLLSQHPTTLEFVPSLASHWSISDDKMVFKFRINPDARWWDGMPVTADDIVATWDLRMDETILFPSSQITFAKYERPVAESKYIVSVKAKSVNWRNFLYFSTMVIHPNHILKDLDGTAFLEEYAFSVIPGTGPYIIPEENIINQESYTLERRDDYWAADDPLVRYKYNFDRIKVSVVKDNDALQFEKFKKGEQDIFNVARSRRWVEETGFNATEKGWIKKQRIFSEKPAGTSGYYFNMRQWPFDDKRVRYAFCYLYDREKMNREMYYNEYGMMNSLYSGTVYENPNNNPFSYNPQKAIELLQEVGYTSRNNDGWLVHEKTGQVLSFEIGIQKTTEYMITPVQQMMKEYGIDMQIKFVDYNTMIKNVNARNFSVCMLAYTGLIYPNPEASLRSSLADMNDNNNVWGFKSERVDELLDEYDICFDQNRRIEIIQEIDGIFNDEHPIAFSIVRNYSRMMWWDKFGYPNWMLSRYVGEHWDAFYYWWIDEEAHDQLTVAMEDDRKLDLKPIDMKYWPDYLKNNQ</sequence>
<dbReference type="SUPFAM" id="SSF53850">
    <property type="entry name" value="Periplasmic binding protein-like II"/>
    <property type="match status" value="1"/>
</dbReference>
<feature type="non-terminal residue" evidence="3">
    <location>
        <position position="1"/>
    </location>
</feature>
<dbReference type="GO" id="GO:1904680">
    <property type="term" value="F:peptide transmembrane transporter activity"/>
    <property type="evidence" value="ECO:0007669"/>
    <property type="project" value="TreeGrafter"/>
</dbReference>
<reference evidence="3" key="1">
    <citation type="submission" date="2018-05" db="EMBL/GenBank/DDBJ databases">
        <authorList>
            <person name="Lanie J.A."/>
            <person name="Ng W.-L."/>
            <person name="Kazmierczak K.M."/>
            <person name="Andrzejewski T.M."/>
            <person name="Davidsen T.M."/>
            <person name="Wayne K.J."/>
            <person name="Tettelin H."/>
            <person name="Glass J.I."/>
            <person name="Rusch D."/>
            <person name="Podicherti R."/>
            <person name="Tsui H.-C.T."/>
            <person name="Winkler M.E."/>
        </authorList>
    </citation>
    <scope>NUCLEOTIDE SEQUENCE</scope>
</reference>
<evidence type="ECO:0000256" key="1">
    <source>
        <dbReference type="ARBA" id="ARBA00022729"/>
    </source>
</evidence>
<dbReference type="GO" id="GO:0042884">
    <property type="term" value="P:microcin transport"/>
    <property type="evidence" value="ECO:0007669"/>
    <property type="project" value="TreeGrafter"/>
</dbReference>
<dbReference type="Pfam" id="PF00496">
    <property type="entry name" value="SBP_bac_5"/>
    <property type="match status" value="1"/>
</dbReference>
<proteinExistence type="predicted"/>
<dbReference type="GO" id="GO:0015833">
    <property type="term" value="P:peptide transport"/>
    <property type="evidence" value="ECO:0007669"/>
    <property type="project" value="TreeGrafter"/>
</dbReference>
<accession>A0A381XUQ7</accession>
<dbReference type="PIRSF" id="PIRSF002741">
    <property type="entry name" value="MppA"/>
    <property type="match status" value="1"/>
</dbReference>
<organism evidence="3">
    <name type="scientific">marine metagenome</name>
    <dbReference type="NCBI Taxonomy" id="408172"/>
    <lineage>
        <taxon>unclassified sequences</taxon>
        <taxon>metagenomes</taxon>
        <taxon>ecological metagenomes</taxon>
    </lineage>
</organism>
<protein>
    <recommendedName>
        <fullName evidence="2">Solute-binding protein family 5 domain-containing protein</fullName>
    </recommendedName>
</protein>
<dbReference type="PANTHER" id="PTHR30290">
    <property type="entry name" value="PERIPLASMIC BINDING COMPONENT OF ABC TRANSPORTER"/>
    <property type="match status" value="1"/>
</dbReference>
<name>A0A381XUQ7_9ZZZZ</name>
<dbReference type="InterPro" id="IPR030678">
    <property type="entry name" value="Peptide/Ni-bd"/>
</dbReference>
<feature type="domain" description="Solute-binding protein family 5" evidence="2">
    <location>
        <begin position="82"/>
        <end position="469"/>
    </location>
</feature>
<evidence type="ECO:0000313" key="3">
    <source>
        <dbReference type="EMBL" id="SVA67937.1"/>
    </source>
</evidence>
<dbReference type="Gene3D" id="3.10.105.10">
    <property type="entry name" value="Dipeptide-binding Protein, Domain 3"/>
    <property type="match status" value="1"/>
</dbReference>
<dbReference type="Gene3D" id="3.40.190.10">
    <property type="entry name" value="Periplasmic binding protein-like II"/>
    <property type="match status" value="1"/>
</dbReference>
<dbReference type="PANTHER" id="PTHR30290:SF64">
    <property type="entry name" value="ABC TRANSPORTER PERIPLASMIC BINDING PROTEIN"/>
    <property type="match status" value="1"/>
</dbReference>
<dbReference type="InterPro" id="IPR039424">
    <property type="entry name" value="SBP_5"/>
</dbReference>
<gene>
    <name evidence="3" type="ORF">METZ01_LOCUS120791</name>
</gene>
<dbReference type="EMBL" id="UINC01016294">
    <property type="protein sequence ID" value="SVA67937.1"/>
    <property type="molecule type" value="Genomic_DNA"/>
</dbReference>
<dbReference type="GO" id="GO:0030288">
    <property type="term" value="C:outer membrane-bounded periplasmic space"/>
    <property type="evidence" value="ECO:0007669"/>
    <property type="project" value="TreeGrafter"/>
</dbReference>
<dbReference type="InterPro" id="IPR000914">
    <property type="entry name" value="SBP_5_dom"/>
</dbReference>
<dbReference type="GO" id="GO:0043190">
    <property type="term" value="C:ATP-binding cassette (ABC) transporter complex"/>
    <property type="evidence" value="ECO:0007669"/>
    <property type="project" value="InterPro"/>
</dbReference>